<dbReference type="AlphaFoldDB" id="A0AAD3CDT9"/>
<evidence type="ECO:0000313" key="2">
    <source>
        <dbReference type="EMBL" id="GFH43738.1"/>
    </source>
</evidence>
<evidence type="ECO:0000256" key="1">
    <source>
        <dbReference type="SAM" id="SignalP"/>
    </source>
</evidence>
<dbReference type="Proteomes" id="UP001054902">
    <property type="component" value="Unassembled WGS sequence"/>
</dbReference>
<sequence>MRQQKIQLIPVLLLLAIQSVSVLAFQTCHGRFRSQSQLQAKYKKDFSTGYKFGDITKNIVSKVTNKPVSEYKFGDISKSIDKAAKNKVAELRFPYEFGDLSRYIDEKVKEQVNDFTNKNEYTPGDVTKEIMNRVKSRDYTVEDMIILFKILLALGANLSPVANFLPAKLLIEALDYSIAGDLGGKLINTITEELDRRMKKAFTGDENYQIGDLTKKSLLKYIGKDEYEFGDISTFVYESIQQRKENEAKASEDGSVGVEKSILEESKDRETILKELEEWDRKFLIQGNNSTKLE</sequence>
<evidence type="ECO:0000313" key="3">
    <source>
        <dbReference type="Proteomes" id="UP001054902"/>
    </source>
</evidence>
<reference evidence="2 3" key="1">
    <citation type="journal article" date="2021" name="Sci. Rep.">
        <title>The genome of the diatom Chaetoceros tenuissimus carries an ancient integrated fragment of an extant virus.</title>
        <authorList>
            <person name="Hongo Y."/>
            <person name="Kimura K."/>
            <person name="Takaki Y."/>
            <person name="Yoshida Y."/>
            <person name="Baba S."/>
            <person name="Kobayashi G."/>
            <person name="Nagasaki K."/>
            <person name="Hano T."/>
            <person name="Tomaru Y."/>
        </authorList>
    </citation>
    <scope>NUCLEOTIDE SEQUENCE [LARGE SCALE GENOMIC DNA]</scope>
    <source>
        <strain evidence="2 3">NIES-3715</strain>
    </source>
</reference>
<feature type="chain" id="PRO_5042141315" evidence="1">
    <location>
        <begin position="25"/>
        <end position="294"/>
    </location>
</feature>
<name>A0AAD3CDT9_9STRA</name>
<proteinExistence type="predicted"/>
<organism evidence="2 3">
    <name type="scientific">Chaetoceros tenuissimus</name>
    <dbReference type="NCBI Taxonomy" id="426638"/>
    <lineage>
        <taxon>Eukaryota</taxon>
        <taxon>Sar</taxon>
        <taxon>Stramenopiles</taxon>
        <taxon>Ochrophyta</taxon>
        <taxon>Bacillariophyta</taxon>
        <taxon>Coscinodiscophyceae</taxon>
        <taxon>Chaetocerotophycidae</taxon>
        <taxon>Chaetocerotales</taxon>
        <taxon>Chaetocerotaceae</taxon>
        <taxon>Chaetoceros</taxon>
    </lineage>
</organism>
<keyword evidence="1" id="KW-0732">Signal</keyword>
<accession>A0AAD3CDT9</accession>
<keyword evidence="3" id="KW-1185">Reference proteome</keyword>
<comment type="caution">
    <text evidence="2">The sequence shown here is derived from an EMBL/GenBank/DDBJ whole genome shotgun (WGS) entry which is preliminary data.</text>
</comment>
<gene>
    <name evidence="2" type="ORF">CTEN210_00211</name>
</gene>
<dbReference type="EMBL" id="BLLK01000016">
    <property type="protein sequence ID" value="GFH43738.1"/>
    <property type="molecule type" value="Genomic_DNA"/>
</dbReference>
<protein>
    <submittedName>
        <fullName evidence="2">Uncharacterized protein</fullName>
    </submittedName>
</protein>
<feature type="signal peptide" evidence="1">
    <location>
        <begin position="1"/>
        <end position="24"/>
    </location>
</feature>